<evidence type="ECO:0000313" key="2">
    <source>
        <dbReference type="EMBL" id="MBC2846541.1"/>
    </source>
</evidence>
<dbReference type="EMBL" id="JACLCP010000006">
    <property type="protein sequence ID" value="MBC2846541.1"/>
    <property type="molecule type" value="Genomic_DNA"/>
</dbReference>
<evidence type="ECO:0008006" key="4">
    <source>
        <dbReference type="Google" id="ProtNLM"/>
    </source>
</evidence>
<dbReference type="Proteomes" id="UP000533900">
    <property type="component" value="Unassembled WGS sequence"/>
</dbReference>
<dbReference type="AlphaFoldDB" id="A0A842IUA6"/>
<comment type="caution">
    <text evidence="2">The sequence shown here is derived from an EMBL/GenBank/DDBJ whole genome shotgun (WGS) entry which is preliminary data.</text>
</comment>
<name>A0A842IUA6_9FLAO</name>
<protein>
    <recommendedName>
        <fullName evidence="4">Lipoprotein</fullName>
    </recommendedName>
</protein>
<feature type="signal peptide" evidence="1">
    <location>
        <begin position="1"/>
        <end position="22"/>
    </location>
</feature>
<keyword evidence="1" id="KW-0732">Signal</keyword>
<evidence type="ECO:0000313" key="3">
    <source>
        <dbReference type="Proteomes" id="UP000533900"/>
    </source>
</evidence>
<keyword evidence="3" id="KW-1185">Reference proteome</keyword>
<organism evidence="2 3">
    <name type="scientific">Winogradskyella flava</name>
    <dbReference type="NCBI Taxonomy" id="1884876"/>
    <lineage>
        <taxon>Bacteria</taxon>
        <taxon>Pseudomonadati</taxon>
        <taxon>Bacteroidota</taxon>
        <taxon>Flavobacteriia</taxon>
        <taxon>Flavobacteriales</taxon>
        <taxon>Flavobacteriaceae</taxon>
        <taxon>Winogradskyella</taxon>
    </lineage>
</organism>
<accession>A0A842IUA6</accession>
<reference evidence="2" key="1">
    <citation type="submission" date="2020-08" db="EMBL/GenBank/DDBJ databases">
        <title>Winogradskyella ouciana sp. nov., isolated from the hadal seawater of the Mariana Trench.</title>
        <authorList>
            <person name="He X."/>
        </authorList>
    </citation>
    <scope>NUCLEOTIDE SEQUENCE [LARGE SCALE GENOMIC DNA]</scope>
    <source>
        <strain evidence="2">KCTC 52348</strain>
    </source>
</reference>
<dbReference type="RefSeq" id="WP_185790258.1">
    <property type="nucleotide sequence ID" value="NZ_JACLCP010000006.1"/>
</dbReference>
<proteinExistence type="predicted"/>
<evidence type="ECO:0000256" key="1">
    <source>
        <dbReference type="SAM" id="SignalP"/>
    </source>
</evidence>
<dbReference type="PROSITE" id="PS51257">
    <property type="entry name" value="PROKAR_LIPOPROTEIN"/>
    <property type="match status" value="1"/>
</dbReference>
<feature type="chain" id="PRO_5032941522" description="Lipoprotein" evidence="1">
    <location>
        <begin position="23"/>
        <end position="226"/>
    </location>
</feature>
<gene>
    <name evidence="2" type="ORF">H7F21_15660</name>
</gene>
<sequence length="226" mass="25284">MKTKQIKFLSLLLIVLAFGCSSEEMQTNPTQETEYESKNLKTDVISNKSNPDNPLDGPLETQANAIAKTLNGAPSFTANSTTPLPGSDTDVYYLYLNMDTIENEYNSDPNNPSYNGPFNIYYRNLMSNHFTIYHVIESTNMSCGNVERWIVDLAEFNQHLVSMGLPEVDANGNDWYWHLQNQGAGGGGTSTTMLDVNGNRVKRTPPPPPPSNLPRWLVNYNDCFTM</sequence>